<sequence length="142" mass="16797">MNMLKFIFAIFFFITLVQADETSDNECVVCMCHALTSCWSLHSCARESISYDYWKETLEEGENDSNETFEKCMEHDQCLTKTVLKSTSRYNEFDTNCDKVFDCRDRFAIHLFANQKNVSIGDYAERFWNCLGYKEDFPEHYC</sequence>
<dbReference type="PROSITE" id="PS51909">
    <property type="entry name" value="LYSOZYME_I"/>
    <property type="match status" value="1"/>
</dbReference>
<dbReference type="AlphaFoldDB" id="A0A9P0FMM7"/>
<dbReference type="GO" id="GO:0003796">
    <property type="term" value="F:lysozyme activity"/>
    <property type="evidence" value="ECO:0007669"/>
    <property type="project" value="UniProtKB-EC"/>
</dbReference>
<reference evidence="8" key="1">
    <citation type="submission" date="2021-12" db="EMBL/GenBank/DDBJ databases">
        <authorList>
            <person name="King R."/>
        </authorList>
    </citation>
    <scope>NUCLEOTIDE SEQUENCE</scope>
</reference>
<proteinExistence type="predicted"/>
<protein>
    <recommendedName>
        <fullName evidence="2">lysozyme</fullName>
        <ecNumber evidence="2">3.2.1.17</ecNumber>
    </recommendedName>
</protein>
<dbReference type="GO" id="GO:0042742">
    <property type="term" value="P:defense response to bacterium"/>
    <property type="evidence" value="ECO:0007669"/>
    <property type="project" value="UniProtKB-KW"/>
</dbReference>
<keyword evidence="9" id="KW-1185">Reference proteome</keyword>
<keyword evidence="5" id="KW-0378">Hydrolase</keyword>
<evidence type="ECO:0000256" key="6">
    <source>
        <dbReference type="ARBA" id="ARBA00023295"/>
    </source>
</evidence>
<dbReference type="GO" id="GO:0031640">
    <property type="term" value="P:killing of cells of another organism"/>
    <property type="evidence" value="ECO:0007669"/>
    <property type="project" value="UniProtKB-KW"/>
</dbReference>
<keyword evidence="3" id="KW-0929">Antimicrobial</keyword>
<keyword evidence="4" id="KW-0081">Bacteriolytic enzyme</keyword>
<dbReference type="EC" id="3.2.1.17" evidence="2"/>
<dbReference type="Gene3D" id="1.10.530.10">
    <property type="match status" value="1"/>
</dbReference>
<feature type="signal peptide" evidence="7">
    <location>
        <begin position="1"/>
        <end position="19"/>
    </location>
</feature>
<evidence type="ECO:0000256" key="7">
    <source>
        <dbReference type="SAM" id="SignalP"/>
    </source>
</evidence>
<evidence type="ECO:0000313" key="9">
    <source>
        <dbReference type="Proteomes" id="UP001154078"/>
    </source>
</evidence>
<gene>
    <name evidence="8" type="ORF">MELIAE_LOCUS12384</name>
</gene>
<organism evidence="8 9">
    <name type="scientific">Brassicogethes aeneus</name>
    <name type="common">Rape pollen beetle</name>
    <name type="synonym">Meligethes aeneus</name>
    <dbReference type="NCBI Taxonomy" id="1431903"/>
    <lineage>
        <taxon>Eukaryota</taxon>
        <taxon>Metazoa</taxon>
        <taxon>Ecdysozoa</taxon>
        <taxon>Arthropoda</taxon>
        <taxon>Hexapoda</taxon>
        <taxon>Insecta</taxon>
        <taxon>Pterygota</taxon>
        <taxon>Neoptera</taxon>
        <taxon>Endopterygota</taxon>
        <taxon>Coleoptera</taxon>
        <taxon>Polyphaga</taxon>
        <taxon>Cucujiformia</taxon>
        <taxon>Nitidulidae</taxon>
        <taxon>Meligethinae</taxon>
        <taxon>Brassicogethes</taxon>
    </lineage>
</organism>
<dbReference type="EMBL" id="OV121140">
    <property type="protein sequence ID" value="CAH0563606.1"/>
    <property type="molecule type" value="Genomic_DNA"/>
</dbReference>
<evidence type="ECO:0000256" key="4">
    <source>
        <dbReference type="ARBA" id="ARBA00022638"/>
    </source>
</evidence>
<keyword evidence="6" id="KW-0326">Glycosidase</keyword>
<evidence type="ECO:0000256" key="2">
    <source>
        <dbReference type="ARBA" id="ARBA00012732"/>
    </source>
</evidence>
<evidence type="ECO:0000256" key="3">
    <source>
        <dbReference type="ARBA" id="ARBA00022529"/>
    </source>
</evidence>
<keyword evidence="7" id="KW-0732">Signal</keyword>
<evidence type="ECO:0000256" key="1">
    <source>
        <dbReference type="ARBA" id="ARBA00000632"/>
    </source>
</evidence>
<dbReference type="Proteomes" id="UP001154078">
    <property type="component" value="Chromosome 9"/>
</dbReference>
<feature type="chain" id="PRO_5040174712" description="lysozyme" evidence="7">
    <location>
        <begin position="20"/>
        <end position="142"/>
    </location>
</feature>
<evidence type="ECO:0000313" key="8">
    <source>
        <dbReference type="EMBL" id="CAH0563606.1"/>
    </source>
</evidence>
<comment type="catalytic activity">
    <reaction evidence="1">
        <text>Hydrolysis of (1-&gt;4)-beta-linkages between N-acetylmuramic acid and N-acetyl-D-glucosamine residues in a peptidoglycan and between N-acetyl-D-glucosamine residues in chitodextrins.</text>
        <dbReference type="EC" id="3.2.1.17"/>
    </reaction>
</comment>
<accession>A0A9P0FMM7</accession>
<dbReference type="InterPro" id="IPR008597">
    <property type="entry name" value="Invert_lysozyme"/>
</dbReference>
<evidence type="ECO:0000256" key="5">
    <source>
        <dbReference type="ARBA" id="ARBA00022801"/>
    </source>
</evidence>
<dbReference type="OrthoDB" id="6337871at2759"/>
<dbReference type="Pfam" id="PF05497">
    <property type="entry name" value="Destabilase"/>
    <property type="match status" value="1"/>
</dbReference>
<name>A0A9P0FMM7_BRAAE</name>